<evidence type="ECO:0000313" key="2">
    <source>
        <dbReference type="Proteomes" id="UP001279860"/>
    </source>
</evidence>
<protein>
    <submittedName>
        <fullName evidence="1">Nuclease domain-containing protein</fullName>
    </submittedName>
</protein>
<dbReference type="RefSeq" id="WP_318585389.1">
    <property type="nucleotide sequence ID" value="NZ_JAWRCP010000002.1"/>
</dbReference>
<dbReference type="InterPro" id="IPR010774">
    <property type="entry name" value="YbcO"/>
</dbReference>
<keyword evidence="2" id="KW-1185">Reference proteome</keyword>
<dbReference type="Gene3D" id="3.30.50.20">
    <property type="entry name" value="prophage-derive protein ybcO"/>
    <property type="match status" value="1"/>
</dbReference>
<comment type="caution">
    <text evidence="1">The sequence shown here is derived from an EMBL/GenBank/DDBJ whole genome shotgun (WGS) entry which is preliminary data.</text>
</comment>
<sequence>MKAAKGQGCTLRLSGICNFNPETTVACHIGKIRGMALKCGDNMVVFACNNCHDVIDGRVNHGIPDGELAQDKLRALEETQRILIDIGLISVG</sequence>
<name>A0ABU4IXA5_9VIBR</name>
<gene>
    <name evidence="1" type="ORF">SBX64_15965</name>
</gene>
<proteinExistence type="predicted"/>
<dbReference type="Proteomes" id="UP001279860">
    <property type="component" value="Unassembled WGS sequence"/>
</dbReference>
<organism evidence="1 2">
    <name type="scientific">Vibrio rhizosphaerae</name>
    <dbReference type="NCBI Taxonomy" id="398736"/>
    <lineage>
        <taxon>Bacteria</taxon>
        <taxon>Pseudomonadati</taxon>
        <taxon>Pseudomonadota</taxon>
        <taxon>Gammaproteobacteria</taxon>
        <taxon>Vibrionales</taxon>
        <taxon>Vibrionaceae</taxon>
        <taxon>Vibrio</taxon>
    </lineage>
</organism>
<reference evidence="1 2" key="1">
    <citation type="submission" date="2023-11" db="EMBL/GenBank/DDBJ databases">
        <title>Plant-associative lifestyle of Vibrio porteresiae and its evolutionary dynamics.</title>
        <authorList>
            <person name="Rameshkumar N."/>
            <person name="Kirti K."/>
        </authorList>
    </citation>
    <scope>NUCLEOTIDE SEQUENCE [LARGE SCALE GENOMIC DNA]</scope>
    <source>
        <strain evidence="1 2">MSSRF7</strain>
    </source>
</reference>
<dbReference type="Pfam" id="PF07102">
    <property type="entry name" value="YbcO"/>
    <property type="match status" value="1"/>
</dbReference>
<dbReference type="EMBL" id="JAWRCP010000002">
    <property type="protein sequence ID" value="MDW6094035.1"/>
    <property type="molecule type" value="Genomic_DNA"/>
</dbReference>
<accession>A0ABU4IXA5</accession>
<evidence type="ECO:0000313" key="1">
    <source>
        <dbReference type="EMBL" id="MDW6094035.1"/>
    </source>
</evidence>